<dbReference type="AlphaFoldDB" id="A0A7C9PNM2"/>
<keyword evidence="1" id="KW-0472">Membrane</keyword>
<evidence type="ECO:0000313" key="5">
    <source>
        <dbReference type="Proteomes" id="UP000479756"/>
    </source>
</evidence>
<feature type="transmembrane region" description="Helical" evidence="1">
    <location>
        <begin position="45"/>
        <end position="66"/>
    </location>
</feature>
<keyword evidence="4" id="KW-0808">Transferase</keyword>
<dbReference type="Proteomes" id="UP000479756">
    <property type="component" value="Unassembled WGS sequence"/>
</dbReference>
<dbReference type="InterPro" id="IPR043968">
    <property type="entry name" value="SGNH"/>
</dbReference>
<comment type="caution">
    <text evidence="4">The sequence shown here is derived from an EMBL/GenBank/DDBJ whole genome shotgun (WGS) entry which is preliminary data.</text>
</comment>
<dbReference type="PANTHER" id="PTHR23028">
    <property type="entry name" value="ACETYLTRANSFERASE"/>
    <property type="match status" value="1"/>
</dbReference>
<feature type="domain" description="Acyltransferase 3" evidence="2">
    <location>
        <begin position="20"/>
        <end position="352"/>
    </location>
</feature>
<feature type="transmembrane region" description="Helical" evidence="1">
    <location>
        <begin position="219"/>
        <end position="238"/>
    </location>
</feature>
<dbReference type="InterPro" id="IPR002656">
    <property type="entry name" value="Acyl_transf_3_dom"/>
</dbReference>
<keyword evidence="1" id="KW-0812">Transmembrane</keyword>
<dbReference type="GO" id="GO:0016747">
    <property type="term" value="F:acyltransferase activity, transferring groups other than amino-acyl groups"/>
    <property type="evidence" value="ECO:0007669"/>
    <property type="project" value="InterPro"/>
</dbReference>
<proteinExistence type="predicted"/>
<feature type="transmembrane region" description="Helical" evidence="1">
    <location>
        <begin position="250"/>
        <end position="269"/>
    </location>
</feature>
<feature type="transmembrane region" description="Helical" evidence="1">
    <location>
        <begin position="187"/>
        <end position="207"/>
    </location>
</feature>
<keyword evidence="5" id="KW-1185">Reference proteome</keyword>
<reference evidence="4 5" key="1">
    <citation type="journal article" date="2014" name="Int. J. Syst. Evol. Microbiol.">
        <title>Description of Galbitalea soli gen. nov., sp. nov., and Frondihabitans sucicola sp. nov.</title>
        <authorList>
            <person name="Kim S.J."/>
            <person name="Lim J.M."/>
            <person name="Ahn J.H."/>
            <person name="Weon H.Y."/>
            <person name="Hamada M."/>
            <person name="Suzuki K."/>
            <person name="Ahn T.Y."/>
            <person name="Kwon S.W."/>
        </authorList>
    </citation>
    <scope>NUCLEOTIDE SEQUENCE [LARGE SCALE GENOMIC DNA]</scope>
    <source>
        <strain evidence="4 5">NBRC 108727</strain>
    </source>
</reference>
<feature type="transmembrane region" description="Helical" evidence="1">
    <location>
        <begin position="313"/>
        <end position="332"/>
    </location>
</feature>
<organism evidence="4 5">
    <name type="scientific">Galbitalea soli</name>
    <dbReference type="NCBI Taxonomy" id="1268042"/>
    <lineage>
        <taxon>Bacteria</taxon>
        <taxon>Bacillati</taxon>
        <taxon>Actinomycetota</taxon>
        <taxon>Actinomycetes</taxon>
        <taxon>Micrococcales</taxon>
        <taxon>Microbacteriaceae</taxon>
        <taxon>Galbitalea</taxon>
    </lineage>
</organism>
<keyword evidence="4" id="KW-0012">Acyltransferase</keyword>
<dbReference type="Pfam" id="PF01757">
    <property type="entry name" value="Acyl_transf_3"/>
    <property type="match status" value="1"/>
</dbReference>
<gene>
    <name evidence="4" type="ORF">G3T37_09570</name>
</gene>
<feature type="transmembrane region" description="Helical" evidence="1">
    <location>
        <begin position="21"/>
        <end position="39"/>
    </location>
</feature>
<feature type="transmembrane region" description="Helical" evidence="1">
    <location>
        <begin position="338"/>
        <end position="357"/>
    </location>
</feature>
<evidence type="ECO:0000259" key="2">
    <source>
        <dbReference type="Pfam" id="PF01757"/>
    </source>
</evidence>
<dbReference type="GO" id="GO:0009103">
    <property type="term" value="P:lipopolysaccharide biosynthetic process"/>
    <property type="evidence" value="ECO:0007669"/>
    <property type="project" value="TreeGrafter"/>
</dbReference>
<dbReference type="PANTHER" id="PTHR23028:SF53">
    <property type="entry name" value="ACYL_TRANSF_3 DOMAIN-CONTAINING PROTEIN"/>
    <property type="match status" value="1"/>
</dbReference>
<evidence type="ECO:0000313" key="4">
    <source>
        <dbReference type="EMBL" id="NEM91606.1"/>
    </source>
</evidence>
<dbReference type="GO" id="GO:0016020">
    <property type="term" value="C:membrane"/>
    <property type="evidence" value="ECO:0007669"/>
    <property type="project" value="TreeGrafter"/>
</dbReference>
<dbReference type="Pfam" id="PF19040">
    <property type="entry name" value="SGNH"/>
    <property type="match status" value="1"/>
</dbReference>
<feature type="transmembrane region" description="Helical" evidence="1">
    <location>
        <begin position="158"/>
        <end position="175"/>
    </location>
</feature>
<evidence type="ECO:0000259" key="3">
    <source>
        <dbReference type="Pfam" id="PF19040"/>
    </source>
</evidence>
<evidence type="ECO:0000256" key="1">
    <source>
        <dbReference type="SAM" id="Phobius"/>
    </source>
</evidence>
<dbReference type="InterPro" id="IPR050879">
    <property type="entry name" value="Acyltransferase_3"/>
</dbReference>
<name>A0A7C9PNM2_9MICO</name>
<dbReference type="RefSeq" id="WP_163473417.1">
    <property type="nucleotide sequence ID" value="NZ_JAAGWZ010000002.1"/>
</dbReference>
<feature type="domain" description="SGNH" evidence="3">
    <location>
        <begin position="464"/>
        <end position="680"/>
    </location>
</feature>
<feature type="transmembrane region" description="Helical" evidence="1">
    <location>
        <begin position="87"/>
        <end position="106"/>
    </location>
</feature>
<feature type="transmembrane region" description="Helical" evidence="1">
    <location>
        <begin position="275"/>
        <end position="292"/>
    </location>
</feature>
<sequence length="695" mass="73693">MSGRTRQGTGEVAKQTFRPEIQALRAVAVLAVVVFHLRATALPGGYVGVDVFFVISGFLITSHLVGELRETGRIRFARFYARRIRRLLPAALTVLAACLVATALWIPATEIRQNLSEITASALYAENWVLAANSVDYLSTATAHSLAQHYWSLSVEEQFYLVWPLLLLVAWAIGTRLSRLPRRALPALLLGLLFVVSLWTSVAWTAADPAPAYFVTPTRAWEFAAGGLLALVPAAWMTAPGRTPARARAAAAWIGVLLIAWVSVAYSAATPFPGSAAVVPVAGALLVIAAGSSGSRASLDGVFRLWPVQRLGALSYGIYLWHWPLVVLYPLIAGRPISLGAAALLLAASIVLAELTMRFIERPIQRGAFWTGRRWPSFAFAAVAMAIVVAAAGVQAASVRTTSPLVVSRYLAAGGSCVGAAAMDPSHRCADIHRVTATVAPELAPAARGDRTGCNQVRHVAAVLSCVRGDPATARATIALFGDSHASLWLWPLERVAASQGWAIRTYLKATCPGVVQLRAHVAADCNAWTRAAIAQIARDPTITTIVYSISAHLYRTGGTQSAPSLRAADVRATLDRLLATGKPVVVIRDVPGTAGVDAPTCLETDRSPDDPCWTSRSAVLSRDVLLTAAESEGARVSVVDLSDFFCDATRCHSVIGGLSVYGDSAGHVTVGYLRTLAPYLGRALVPLVTVPGSG</sequence>
<dbReference type="EMBL" id="JAAGWZ010000002">
    <property type="protein sequence ID" value="NEM91606.1"/>
    <property type="molecule type" value="Genomic_DNA"/>
</dbReference>
<keyword evidence="1" id="KW-1133">Transmembrane helix</keyword>
<accession>A0A7C9PNM2</accession>
<protein>
    <submittedName>
        <fullName evidence="4">Acyltransferase</fullName>
    </submittedName>
</protein>
<feature type="transmembrane region" description="Helical" evidence="1">
    <location>
        <begin position="378"/>
        <end position="397"/>
    </location>
</feature>